<name>A0A1M5IA44_9BACT</name>
<accession>A0A1M5IA44</accession>
<protein>
    <submittedName>
        <fullName evidence="1">Uncharacterized protein</fullName>
    </submittedName>
</protein>
<gene>
    <name evidence="1" type="ORF">SAMN05444362_1198</name>
</gene>
<dbReference type="AlphaFoldDB" id="A0A1M5IA44"/>
<organism evidence="1 2">
    <name type="scientific">Dysgonomonas macrotermitis</name>
    <dbReference type="NCBI Taxonomy" id="1346286"/>
    <lineage>
        <taxon>Bacteria</taxon>
        <taxon>Pseudomonadati</taxon>
        <taxon>Bacteroidota</taxon>
        <taxon>Bacteroidia</taxon>
        <taxon>Bacteroidales</taxon>
        <taxon>Dysgonomonadaceae</taxon>
        <taxon>Dysgonomonas</taxon>
    </lineage>
</organism>
<evidence type="ECO:0000313" key="1">
    <source>
        <dbReference type="EMBL" id="SHG25244.1"/>
    </source>
</evidence>
<dbReference type="STRING" id="1346286.SAMN05444362_1198"/>
<keyword evidence="2" id="KW-1185">Reference proteome</keyword>
<evidence type="ECO:0000313" key="2">
    <source>
        <dbReference type="Proteomes" id="UP000184480"/>
    </source>
</evidence>
<reference evidence="2" key="1">
    <citation type="submission" date="2016-11" db="EMBL/GenBank/DDBJ databases">
        <authorList>
            <person name="Varghese N."/>
            <person name="Submissions S."/>
        </authorList>
    </citation>
    <scope>NUCLEOTIDE SEQUENCE [LARGE SCALE GENOMIC DNA]</scope>
    <source>
        <strain evidence="2">DSM 27370</strain>
    </source>
</reference>
<dbReference type="Proteomes" id="UP000184480">
    <property type="component" value="Unassembled WGS sequence"/>
</dbReference>
<dbReference type="EMBL" id="FQUC01000019">
    <property type="protein sequence ID" value="SHG25244.1"/>
    <property type="molecule type" value="Genomic_DNA"/>
</dbReference>
<proteinExistence type="predicted"/>
<sequence length="64" mass="7228">MRIKNKITKIELLMSPLSLLTTELTHCKIITKVTQNSHVSPFCHLIVTCVTLHILNKIVSLSTE</sequence>